<dbReference type="AlphaFoldDB" id="A0AAN5CQM9"/>
<dbReference type="Proteomes" id="UP001328107">
    <property type="component" value="Unassembled WGS sequence"/>
</dbReference>
<feature type="non-terminal residue" evidence="1">
    <location>
        <position position="66"/>
    </location>
</feature>
<comment type="caution">
    <text evidence="1">The sequence shown here is derived from an EMBL/GenBank/DDBJ whole genome shotgun (WGS) entry which is preliminary data.</text>
</comment>
<protein>
    <submittedName>
        <fullName evidence="1">Uncharacterized protein</fullName>
    </submittedName>
</protein>
<evidence type="ECO:0000313" key="2">
    <source>
        <dbReference type="Proteomes" id="UP001328107"/>
    </source>
</evidence>
<organism evidence="1 2">
    <name type="scientific">Pristionchus mayeri</name>
    <dbReference type="NCBI Taxonomy" id="1317129"/>
    <lineage>
        <taxon>Eukaryota</taxon>
        <taxon>Metazoa</taxon>
        <taxon>Ecdysozoa</taxon>
        <taxon>Nematoda</taxon>
        <taxon>Chromadorea</taxon>
        <taxon>Rhabditida</taxon>
        <taxon>Rhabditina</taxon>
        <taxon>Diplogasteromorpha</taxon>
        <taxon>Diplogasteroidea</taxon>
        <taxon>Neodiplogasteridae</taxon>
        <taxon>Pristionchus</taxon>
    </lineage>
</organism>
<name>A0AAN5CQM9_9BILA</name>
<keyword evidence="2" id="KW-1185">Reference proteome</keyword>
<dbReference type="EMBL" id="BTRK01000004">
    <property type="protein sequence ID" value="GMR48891.1"/>
    <property type="molecule type" value="Genomic_DNA"/>
</dbReference>
<evidence type="ECO:0000313" key="1">
    <source>
        <dbReference type="EMBL" id="GMR48891.1"/>
    </source>
</evidence>
<gene>
    <name evidence="1" type="ORF">PMAYCL1PPCAC_19086</name>
</gene>
<proteinExistence type="predicted"/>
<accession>A0AAN5CQM9</accession>
<feature type="non-terminal residue" evidence="1">
    <location>
        <position position="1"/>
    </location>
</feature>
<sequence length="66" mass="7340">IAELIAVLFDLIGWKDLSSFLSACVASKETRKEEHALVLYSYISGSLVSRKLDNFPLKCIAPLVKK</sequence>
<reference evidence="2" key="1">
    <citation type="submission" date="2022-10" db="EMBL/GenBank/DDBJ databases">
        <title>Genome assembly of Pristionchus species.</title>
        <authorList>
            <person name="Yoshida K."/>
            <person name="Sommer R.J."/>
        </authorList>
    </citation>
    <scope>NUCLEOTIDE SEQUENCE [LARGE SCALE GENOMIC DNA]</scope>
    <source>
        <strain evidence="2">RS5460</strain>
    </source>
</reference>